<reference evidence="1" key="1">
    <citation type="journal article" date="2020" name="Nat. Commun.">
        <title>Large-scale genome sequencing of mycorrhizal fungi provides insights into the early evolution of symbiotic traits.</title>
        <authorList>
            <person name="Miyauchi S."/>
            <person name="Kiss E."/>
            <person name="Kuo A."/>
            <person name="Drula E."/>
            <person name="Kohler A."/>
            <person name="Sanchez-Garcia M."/>
            <person name="Morin E."/>
            <person name="Andreopoulos B."/>
            <person name="Barry K.W."/>
            <person name="Bonito G."/>
            <person name="Buee M."/>
            <person name="Carver A."/>
            <person name="Chen C."/>
            <person name="Cichocki N."/>
            <person name="Clum A."/>
            <person name="Culley D."/>
            <person name="Crous P.W."/>
            <person name="Fauchery L."/>
            <person name="Girlanda M."/>
            <person name="Hayes R.D."/>
            <person name="Keri Z."/>
            <person name="LaButti K."/>
            <person name="Lipzen A."/>
            <person name="Lombard V."/>
            <person name="Magnuson J."/>
            <person name="Maillard F."/>
            <person name="Murat C."/>
            <person name="Nolan M."/>
            <person name="Ohm R.A."/>
            <person name="Pangilinan J."/>
            <person name="Pereira M.F."/>
            <person name="Perotto S."/>
            <person name="Peter M."/>
            <person name="Pfister S."/>
            <person name="Riley R."/>
            <person name="Sitrit Y."/>
            <person name="Stielow J.B."/>
            <person name="Szollosi G."/>
            <person name="Zifcakova L."/>
            <person name="Stursova M."/>
            <person name="Spatafora J.W."/>
            <person name="Tedersoo L."/>
            <person name="Vaario L.M."/>
            <person name="Yamada A."/>
            <person name="Yan M."/>
            <person name="Wang P."/>
            <person name="Xu J."/>
            <person name="Bruns T."/>
            <person name="Baldrian P."/>
            <person name="Vilgalys R."/>
            <person name="Dunand C."/>
            <person name="Henrissat B."/>
            <person name="Grigoriev I.V."/>
            <person name="Hibbett D."/>
            <person name="Nagy L.G."/>
            <person name="Martin F.M."/>
        </authorList>
    </citation>
    <scope>NUCLEOTIDE SEQUENCE</scope>
    <source>
        <strain evidence="1">UH-Tt-Lm1</strain>
    </source>
</reference>
<proteinExistence type="predicted"/>
<protein>
    <submittedName>
        <fullName evidence="1">Uncharacterized protein</fullName>
    </submittedName>
</protein>
<accession>A0A9P6H1X7</accession>
<sequence length="137" mass="13609">MSLLVPASAAQSLVDSNSNAINTAGNSFVNAAAPLSPSDLPPIINASEDAMGVDVSPGIDVPGETLIAISDITPAKTGPATTTKVGAATTARVITDAAAKLIPNITKLACSSATTPTITSHSCSPPMDSIDIDIHST</sequence>
<keyword evidence="2" id="KW-1185">Reference proteome</keyword>
<name>A0A9P6H1X7_9AGAM</name>
<dbReference type="Proteomes" id="UP000736335">
    <property type="component" value="Unassembled WGS sequence"/>
</dbReference>
<dbReference type="EMBL" id="WIUZ02000028">
    <property type="protein sequence ID" value="KAF9777747.1"/>
    <property type="molecule type" value="Genomic_DNA"/>
</dbReference>
<comment type="caution">
    <text evidence="1">The sequence shown here is derived from an EMBL/GenBank/DDBJ whole genome shotgun (WGS) entry which is preliminary data.</text>
</comment>
<organism evidence="1 2">
    <name type="scientific">Thelephora terrestris</name>
    <dbReference type="NCBI Taxonomy" id="56493"/>
    <lineage>
        <taxon>Eukaryota</taxon>
        <taxon>Fungi</taxon>
        <taxon>Dikarya</taxon>
        <taxon>Basidiomycota</taxon>
        <taxon>Agaricomycotina</taxon>
        <taxon>Agaricomycetes</taxon>
        <taxon>Thelephorales</taxon>
        <taxon>Thelephoraceae</taxon>
        <taxon>Thelephora</taxon>
    </lineage>
</organism>
<evidence type="ECO:0000313" key="1">
    <source>
        <dbReference type="EMBL" id="KAF9777747.1"/>
    </source>
</evidence>
<evidence type="ECO:0000313" key="2">
    <source>
        <dbReference type="Proteomes" id="UP000736335"/>
    </source>
</evidence>
<reference evidence="1" key="2">
    <citation type="submission" date="2020-11" db="EMBL/GenBank/DDBJ databases">
        <authorList>
            <consortium name="DOE Joint Genome Institute"/>
            <person name="Kuo A."/>
            <person name="Miyauchi S."/>
            <person name="Kiss E."/>
            <person name="Drula E."/>
            <person name="Kohler A."/>
            <person name="Sanchez-Garcia M."/>
            <person name="Andreopoulos B."/>
            <person name="Barry K.W."/>
            <person name="Bonito G."/>
            <person name="Buee M."/>
            <person name="Carver A."/>
            <person name="Chen C."/>
            <person name="Cichocki N."/>
            <person name="Clum A."/>
            <person name="Culley D."/>
            <person name="Crous P.W."/>
            <person name="Fauchery L."/>
            <person name="Girlanda M."/>
            <person name="Hayes R."/>
            <person name="Keri Z."/>
            <person name="Labutti K."/>
            <person name="Lipzen A."/>
            <person name="Lombard V."/>
            <person name="Magnuson J."/>
            <person name="Maillard F."/>
            <person name="Morin E."/>
            <person name="Murat C."/>
            <person name="Nolan M."/>
            <person name="Ohm R."/>
            <person name="Pangilinan J."/>
            <person name="Pereira M."/>
            <person name="Perotto S."/>
            <person name="Peter M."/>
            <person name="Riley R."/>
            <person name="Sitrit Y."/>
            <person name="Stielow B."/>
            <person name="Szollosi G."/>
            <person name="Zifcakova L."/>
            <person name="Stursova M."/>
            <person name="Spatafora J.W."/>
            <person name="Tedersoo L."/>
            <person name="Vaario L.-M."/>
            <person name="Yamada A."/>
            <person name="Yan M."/>
            <person name="Wang P."/>
            <person name="Xu J."/>
            <person name="Bruns T."/>
            <person name="Baldrian P."/>
            <person name="Vilgalys R."/>
            <person name="Henrissat B."/>
            <person name="Grigoriev I.V."/>
            <person name="Hibbett D."/>
            <person name="Nagy L.G."/>
            <person name="Martin F.M."/>
        </authorList>
    </citation>
    <scope>NUCLEOTIDE SEQUENCE</scope>
    <source>
        <strain evidence="1">UH-Tt-Lm1</strain>
    </source>
</reference>
<dbReference type="AlphaFoldDB" id="A0A9P6H1X7"/>
<gene>
    <name evidence="1" type="ORF">BJ322DRAFT_1025589</name>
</gene>